<name>A0A1I8J233_9PLAT</name>
<reference evidence="2" key="1">
    <citation type="submission" date="2016-11" db="UniProtKB">
        <authorList>
            <consortium name="WormBaseParasite"/>
        </authorList>
    </citation>
    <scope>IDENTIFICATION</scope>
</reference>
<keyword evidence="1" id="KW-1185">Reference proteome</keyword>
<dbReference type="Proteomes" id="UP000095280">
    <property type="component" value="Unplaced"/>
</dbReference>
<evidence type="ECO:0000313" key="2">
    <source>
        <dbReference type="WBParaSite" id="maker-uti_cns_0045493-snap-gene-1.8-mRNA-1"/>
    </source>
</evidence>
<accession>A0A1I8J233</accession>
<organism evidence="1 2">
    <name type="scientific">Macrostomum lignano</name>
    <dbReference type="NCBI Taxonomy" id="282301"/>
    <lineage>
        <taxon>Eukaryota</taxon>
        <taxon>Metazoa</taxon>
        <taxon>Spiralia</taxon>
        <taxon>Lophotrochozoa</taxon>
        <taxon>Platyhelminthes</taxon>
        <taxon>Rhabditophora</taxon>
        <taxon>Macrostomorpha</taxon>
        <taxon>Macrostomida</taxon>
        <taxon>Macrostomidae</taxon>
        <taxon>Macrostomum</taxon>
    </lineage>
</organism>
<protein>
    <submittedName>
        <fullName evidence="2">DHC_N1 domain-containing protein</fullName>
    </submittedName>
</protein>
<proteinExistence type="predicted"/>
<evidence type="ECO:0000313" key="1">
    <source>
        <dbReference type="Proteomes" id="UP000095280"/>
    </source>
</evidence>
<dbReference type="AlphaFoldDB" id="A0A1I8J233"/>
<dbReference type="WBParaSite" id="maker-uti_cns_0045493-snap-gene-1.8-mRNA-1">
    <property type="protein sequence ID" value="maker-uti_cns_0045493-snap-gene-1.8-mRNA-1"/>
    <property type="gene ID" value="maker-uti_cns_0045493-snap-gene-1.8"/>
</dbReference>
<sequence length="792" mass="90673">MAEQLTWRSERERLEAKITASLKATLHCVDPRPDVSKKTYDKILRRLWRSDTNNFLQGERSHFQERIVRAINRTRYYHETDKELPQLCLSNSLSIVAKYVFHYMERRTAYRDRLSSMPCSTVLIHQNLSDTSCTHHFTAEVYGCLVYCTPRIESIMGIYRRVSEVPEEAVRFWSRRKPEQQEAKPRRRMAAAGQPDLQKGFYEQLTSENCTSVGVSISLLLPLEAKGEGRICVVALFDENIDKPDAMNNWAQQTINTRAYAPFLTLSAARIFMTVGTSLQKEVATVYNTRVIQPQKIAKRLSDESKRSWHPDRANNAICSVLTAVKDLSLRAKCLPDFAFELHCIVCDIKSTRKDIKELMNSIEQDWDLLIQGLSKSSSQSVMNIVASLKALRTRWIDYETVKEKCKLFLTYADRAKAGEDVLAAFIQEPELDLTTKGEATSLSMELKPHADTLEKISKTSKESLMIRQKFPPKSRSPDSVVLSLTKKLEKFVNDSIPLHEQLGKLSDFRHQTKRRRDRSEQLMQYYNAMCSKEMSTEILESKNISTALLEQAYVVFELSDRLPAIPLDPVPSSEGSKLLEVAQAVGRISEEQMRLFEPGFPLSERVPAQWTECASSRTLRCVLVGTHSIVESKELLSDLKDRSSKKSLNEFRDANLVKELPNALEINQQLLNLRDEITKLAESLVGPDSADKILRAAFARLRGLTPNFMNLVATKPVHNEFRSLIKALDAYVRYVLNRTAKMMQDGKNWDSIEKELIELTESLQANALVLFCCSETFKRHCQYDYYIRIGF</sequence>